<dbReference type="GO" id="GO:0003677">
    <property type="term" value="F:DNA binding"/>
    <property type="evidence" value="ECO:0007669"/>
    <property type="project" value="UniProtKB-KW"/>
</dbReference>
<dbReference type="Gene3D" id="3.30.160.390">
    <property type="entry name" value="Integrase, DNA-binding domain"/>
    <property type="match status" value="1"/>
</dbReference>
<dbReference type="InterPro" id="IPR038488">
    <property type="entry name" value="Integrase_DNA-bd_sf"/>
</dbReference>
<dbReference type="PROSITE" id="PS51898">
    <property type="entry name" value="TYR_RECOMBINASE"/>
    <property type="match status" value="1"/>
</dbReference>
<gene>
    <name evidence="5" type="ORF">DD559_17990</name>
</gene>
<dbReference type="InterPro" id="IPR025166">
    <property type="entry name" value="Integrase_DNA_bind_dom"/>
</dbReference>
<proteinExistence type="inferred from homology"/>
<dbReference type="PANTHER" id="PTHR30629:SF2">
    <property type="entry name" value="PROPHAGE INTEGRASE INTS-RELATED"/>
    <property type="match status" value="1"/>
</dbReference>
<dbReference type="PANTHER" id="PTHR30629">
    <property type="entry name" value="PROPHAGE INTEGRASE"/>
    <property type="match status" value="1"/>
</dbReference>
<evidence type="ECO:0000256" key="3">
    <source>
        <dbReference type="ARBA" id="ARBA00023125"/>
    </source>
</evidence>
<comment type="similarity">
    <text evidence="1">Belongs to the 'phage' integrase family.</text>
</comment>
<keyword evidence="3" id="KW-0238">DNA-binding</keyword>
<comment type="caution">
    <text evidence="5">The sequence shown here is derived from an EMBL/GenBank/DDBJ whole genome shotgun (WGS) entry which is preliminary data.</text>
</comment>
<keyword evidence="2" id="KW-0229">DNA integration</keyword>
<protein>
    <submittedName>
        <fullName evidence="5">Integrase</fullName>
    </submittedName>
</protein>
<dbReference type="InterPro" id="IPR010998">
    <property type="entry name" value="Integrase_recombinase_N"/>
</dbReference>
<reference evidence="5 6" key="1">
    <citation type="submission" date="2018-05" db="EMBL/GenBank/DDBJ databases">
        <title>Description of Sphingomonas pokkalii sp nov, isolated from the rhizosphere of saline tolerant pokkali rice and its draft genome analysis.</title>
        <authorList>
            <person name="Menon R."/>
            <person name="Kumari S."/>
            <person name="Rameshkumar N."/>
        </authorList>
    </citation>
    <scope>NUCLEOTIDE SEQUENCE [LARGE SCALE GENOMIC DNA]</scope>
    <source>
        <strain evidence="5 6">L3B27</strain>
    </source>
</reference>
<name>A0A2U0SI22_9SPHN</name>
<evidence type="ECO:0000259" key="4">
    <source>
        <dbReference type="PROSITE" id="PS51898"/>
    </source>
</evidence>
<evidence type="ECO:0000313" key="5">
    <source>
        <dbReference type="EMBL" id="PVX30988.1"/>
    </source>
</evidence>
<dbReference type="SUPFAM" id="SSF56349">
    <property type="entry name" value="DNA breaking-rejoining enzymes"/>
    <property type="match status" value="1"/>
</dbReference>
<dbReference type="InterPro" id="IPR011010">
    <property type="entry name" value="DNA_brk_join_enz"/>
</dbReference>
<dbReference type="GO" id="GO:0006310">
    <property type="term" value="P:DNA recombination"/>
    <property type="evidence" value="ECO:0007669"/>
    <property type="project" value="InterPro"/>
</dbReference>
<organism evidence="5 6">
    <name type="scientific">Sphingomonas pokkalii</name>
    <dbReference type="NCBI Taxonomy" id="2175090"/>
    <lineage>
        <taxon>Bacteria</taxon>
        <taxon>Pseudomonadati</taxon>
        <taxon>Pseudomonadota</taxon>
        <taxon>Alphaproteobacteria</taxon>
        <taxon>Sphingomonadales</taxon>
        <taxon>Sphingomonadaceae</taxon>
        <taxon>Sphingomonas</taxon>
    </lineage>
</organism>
<dbReference type="OrthoDB" id="7388552at2"/>
<dbReference type="Pfam" id="PF13356">
    <property type="entry name" value="Arm-DNA-bind_3"/>
    <property type="match status" value="1"/>
</dbReference>
<dbReference type="InterPro" id="IPR050808">
    <property type="entry name" value="Phage_Integrase"/>
</dbReference>
<keyword evidence="6" id="KW-1185">Reference proteome</keyword>
<dbReference type="AlphaFoldDB" id="A0A2U0SI22"/>
<evidence type="ECO:0000313" key="6">
    <source>
        <dbReference type="Proteomes" id="UP000245890"/>
    </source>
</evidence>
<dbReference type="InterPro" id="IPR053876">
    <property type="entry name" value="Phage_int_M"/>
</dbReference>
<accession>A0A2U0SI22</accession>
<evidence type="ECO:0000256" key="2">
    <source>
        <dbReference type="ARBA" id="ARBA00022908"/>
    </source>
</evidence>
<dbReference type="Pfam" id="PF22022">
    <property type="entry name" value="Phage_int_M"/>
    <property type="match status" value="1"/>
</dbReference>
<evidence type="ECO:0000256" key="1">
    <source>
        <dbReference type="ARBA" id="ARBA00008857"/>
    </source>
</evidence>
<dbReference type="InterPro" id="IPR002104">
    <property type="entry name" value="Integrase_catalytic"/>
</dbReference>
<feature type="domain" description="Tyr recombinase" evidence="4">
    <location>
        <begin position="209"/>
        <end position="403"/>
    </location>
</feature>
<dbReference type="RefSeq" id="WP_116470382.1">
    <property type="nucleotide sequence ID" value="NZ_QENQ01000001.1"/>
</dbReference>
<sequence length="429" mass="47937">MLTDLQCRKAAAREKPYKLTDANGLYLYVTPAGAKSWRFKYRFGARPDSKPGQVERKLVLGTYPEVTLLEAREARDAARKLLREGIDPGVRRRQQRAAASVTAQVTFESIARELHQIRARSLDARYSQQIMERLERHVFPDLGTLPITEITAPLVLEVVRAVEETGAIEMAHRVRSHISDVFVHAIATGRGMMDPAAIISKALVARSPKLRPAQTKIEAARSALVAVESAPVYWGTLLASRLLALTAARPGVVQLAERGEFEQLDTSNPIWRIPAAKMKLTRKQKRDLAYEFVIPLSTHAAAVVKLALELSGSTYLFPGYSDPRKPISNSTISRRYRDAGLTGRHVPHGWRASFSTIMNEQAALDDRLTDREIIDMMLAHIPGGVEVVYNRSLYMGRRRDIGQSWGDMLMKGMPAPADLVMRGARIRKR</sequence>
<dbReference type="Gene3D" id="1.10.150.130">
    <property type="match status" value="1"/>
</dbReference>
<dbReference type="Proteomes" id="UP000245890">
    <property type="component" value="Unassembled WGS sequence"/>
</dbReference>
<dbReference type="EMBL" id="QENQ01000001">
    <property type="protein sequence ID" value="PVX30988.1"/>
    <property type="molecule type" value="Genomic_DNA"/>
</dbReference>
<dbReference type="GO" id="GO:0015074">
    <property type="term" value="P:DNA integration"/>
    <property type="evidence" value="ECO:0007669"/>
    <property type="project" value="UniProtKB-KW"/>
</dbReference>